<dbReference type="EMBL" id="JAULSV010000001">
    <property type="protein sequence ID" value="KAK0656042.1"/>
    <property type="molecule type" value="Genomic_DNA"/>
</dbReference>
<comment type="caution">
    <text evidence="3">The sequence shown here is derived from an EMBL/GenBank/DDBJ whole genome shotgun (WGS) entry which is preliminary data.</text>
</comment>
<protein>
    <recommendedName>
        <fullName evidence="5">Extracellular membrane protein CFEM domain-containing protein</fullName>
    </recommendedName>
</protein>
<evidence type="ECO:0000313" key="4">
    <source>
        <dbReference type="Proteomes" id="UP001174936"/>
    </source>
</evidence>
<dbReference type="GO" id="GO:0005576">
    <property type="term" value="C:extracellular region"/>
    <property type="evidence" value="ECO:0007669"/>
    <property type="project" value="UniProtKB-SubCell"/>
</dbReference>
<keyword evidence="2" id="KW-0732">Signal</keyword>
<dbReference type="GO" id="GO:0098552">
    <property type="term" value="C:side of membrane"/>
    <property type="evidence" value="ECO:0007669"/>
    <property type="project" value="UniProtKB-KW"/>
</dbReference>
<keyword evidence="4" id="KW-1185">Reference proteome</keyword>
<feature type="chain" id="PRO_5041411356" description="Extracellular membrane protein CFEM domain-containing protein" evidence="2">
    <location>
        <begin position="24"/>
        <end position="226"/>
    </location>
</feature>
<evidence type="ECO:0008006" key="5">
    <source>
        <dbReference type="Google" id="ProtNLM"/>
    </source>
</evidence>
<evidence type="ECO:0000313" key="3">
    <source>
        <dbReference type="EMBL" id="KAK0656042.1"/>
    </source>
</evidence>
<feature type="compositionally biased region" description="Low complexity" evidence="1">
    <location>
        <begin position="129"/>
        <end position="163"/>
    </location>
</feature>
<organism evidence="3 4">
    <name type="scientific">Cercophora newfieldiana</name>
    <dbReference type="NCBI Taxonomy" id="92897"/>
    <lineage>
        <taxon>Eukaryota</taxon>
        <taxon>Fungi</taxon>
        <taxon>Dikarya</taxon>
        <taxon>Ascomycota</taxon>
        <taxon>Pezizomycotina</taxon>
        <taxon>Sordariomycetes</taxon>
        <taxon>Sordariomycetidae</taxon>
        <taxon>Sordariales</taxon>
        <taxon>Lasiosphaeriaceae</taxon>
        <taxon>Cercophora</taxon>
    </lineage>
</organism>
<sequence length="226" mass="23571">MLHQRLVLAGAAAILALTRQANAASSLALSECVEACVASSGCESKDTKCVCKAAKDGFLETVVTCLYYHCKDDLRNVDSLFLNPVKSGCEADKKAIPKKEIDEAKKVASSLVAKLPKTTTTVSRPLPVPTQTKPTVTTTKGTKPASSSSSTFTSSSEPTTSSAAFIPPPPTTVTPVPESSTTTAQGGPQGVPTDSSPFATIDSPGSRPNVPWLMQSLLFLAPLAFR</sequence>
<gene>
    <name evidence="3" type="ORF">B0T16DRAFT_398379</name>
</gene>
<dbReference type="Proteomes" id="UP001174936">
    <property type="component" value="Unassembled WGS sequence"/>
</dbReference>
<feature type="compositionally biased region" description="Low complexity" evidence="1">
    <location>
        <begin position="173"/>
        <end position="183"/>
    </location>
</feature>
<evidence type="ECO:0000256" key="2">
    <source>
        <dbReference type="SAM" id="SignalP"/>
    </source>
</evidence>
<evidence type="ECO:0000256" key="1">
    <source>
        <dbReference type="SAM" id="MobiDB-lite"/>
    </source>
</evidence>
<name>A0AA39YNY0_9PEZI</name>
<reference evidence="3" key="1">
    <citation type="submission" date="2023-06" db="EMBL/GenBank/DDBJ databases">
        <title>Genome-scale phylogeny and comparative genomics of the fungal order Sordariales.</title>
        <authorList>
            <consortium name="Lawrence Berkeley National Laboratory"/>
            <person name="Hensen N."/>
            <person name="Bonometti L."/>
            <person name="Westerberg I."/>
            <person name="Brannstrom I.O."/>
            <person name="Guillou S."/>
            <person name="Cros-Aarteil S."/>
            <person name="Calhoun S."/>
            <person name="Haridas S."/>
            <person name="Kuo A."/>
            <person name="Mondo S."/>
            <person name="Pangilinan J."/>
            <person name="Riley R."/>
            <person name="Labutti K."/>
            <person name="Andreopoulos B."/>
            <person name="Lipzen A."/>
            <person name="Chen C."/>
            <person name="Yanf M."/>
            <person name="Daum C."/>
            <person name="Ng V."/>
            <person name="Clum A."/>
            <person name="Steindorff A."/>
            <person name="Ohm R."/>
            <person name="Martin F."/>
            <person name="Silar P."/>
            <person name="Natvig D."/>
            <person name="Lalanne C."/>
            <person name="Gautier V."/>
            <person name="Ament-Velasquez S.L."/>
            <person name="Kruys A."/>
            <person name="Hutchinson M.I."/>
            <person name="Powell A.J."/>
            <person name="Barry K."/>
            <person name="Miller A.N."/>
            <person name="Grigoriev I.V."/>
            <person name="Debuchy R."/>
            <person name="Gladieux P."/>
            <person name="Thoren M.H."/>
            <person name="Johannesson H."/>
        </authorList>
    </citation>
    <scope>NUCLEOTIDE SEQUENCE</scope>
    <source>
        <strain evidence="3">SMH2532-1</strain>
    </source>
</reference>
<accession>A0AA39YNY0</accession>
<dbReference type="AlphaFoldDB" id="A0AA39YNY0"/>
<proteinExistence type="predicted"/>
<feature type="signal peptide" evidence="2">
    <location>
        <begin position="1"/>
        <end position="23"/>
    </location>
</feature>
<feature type="region of interest" description="Disordered" evidence="1">
    <location>
        <begin position="118"/>
        <end position="203"/>
    </location>
</feature>